<feature type="region of interest" description="Disordered" evidence="5">
    <location>
        <begin position="47"/>
        <end position="73"/>
    </location>
</feature>
<feature type="compositionally biased region" description="Low complexity" evidence="5">
    <location>
        <begin position="91"/>
        <end position="119"/>
    </location>
</feature>
<name>I0IB21_PHYMF</name>
<dbReference type="PANTHER" id="PTHR45947">
    <property type="entry name" value="SULFOQUINOVOSYL TRANSFERASE SQD2"/>
    <property type="match status" value="1"/>
</dbReference>
<feature type="region of interest" description="Disordered" evidence="5">
    <location>
        <begin position="160"/>
        <end position="200"/>
    </location>
</feature>
<feature type="domain" description="Glycosyl transferase family 1" evidence="6">
    <location>
        <begin position="344"/>
        <end position="489"/>
    </location>
</feature>
<sequence>MRVLMLGWEFPPHLSGGIGTACEGLTRALTHAGVAVTFVLPEHAAEVGRPGGPVLTAAAPDRDDAPEPPAPDAAAADLRVADAALADAGAARSRAAASSPRVPRPASAGEPAAAGREAPYGLTVERVDAPLPSAYTASGPADGAGTVAGEAGGRLWGGTASASAPGAAGRGGAAAVDLPGNAGPAGPTGESDGAPGPARDPEIVRQTRRYADACVELASRLAEEAAAAGEPGFDAVHAHDWTTFPAGVAVADALGLPLIAHVHSTAFDRSGGDDAPGPVRDIERIGLSRAARVLAVSRRTREALERRYGVDPARIRVVHNAASPADGRSRTDGDDDAPACTAGIAPDDRVVLFLGRLTAQKGPGYFLDAARAVLEKRPDTTFVVAGSGDRLGETMARVQESGIADRFVFTGFLKGDDVKAVYDRADVYVMPSVSEPFGIAPLDAIQRGVPVIVSKQSGVSEVLDHALKVDFWDTEELANQILAVLNHPTLGATLRAHASVQVRGLTWEGAAERVVEAYEEAVRR</sequence>
<dbReference type="KEGG" id="phm:PSMK_03000"/>
<keyword evidence="10" id="KW-1185">Reference proteome</keyword>
<dbReference type="OrthoDB" id="9781413at2"/>
<feature type="region of interest" description="Disordered" evidence="5">
    <location>
        <begin position="91"/>
        <end position="120"/>
    </location>
</feature>
<dbReference type="Pfam" id="PF00534">
    <property type="entry name" value="Glycos_transf_1"/>
    <property type="match status" value="1"/>
</dbReference>
<protein>
    <recommendedName>
        <fullName evidence="2">starch synthase</fullName>
        <ecNumber evidence="2">2.4.1.21</ecNumber>
    </recommendedName>
</protein>
<dbReference type="AlphaFoldDB" id="I0IB21"/>
<evidence type="ECO:0000256" key="4">
    <source>
        <dbReference type="ARBA" id="ARBA00022679"/>
    </source>
</evidence>
<dbReference type="EMBL" id="AP012338">
    <property type="protein sequence ID" value="BAM02459.1"/>
    <property type="molecule type" value="Genomic_DNA"/>
</dbReference>
<evidence type="ECO:0000259" key="7">
    <source>
        <dbReference type="Pfam" id="PF08323"/>
    </source>
</evidence>
<accession>I0IB21</accession>
<gene>
    <name evidence="9" type="ordered locus">PSMK_03000</name>
</gene>
<dbReference type="InterPro" id="IPR028098">
    <property type="entry name" value="Glyco_trans_4-like_N"/>
</dbReference>
<dbReference type="InterPro" id="IPR013534">
    <property type="entry name" value="Starch_synth_cat_dom"/>
</dbReference>
<keyword evidence="3" id="KW-0328">Glycosyltransferase</keyword>
<dbReference type="CDD" id="cd03801">
    <property type="entry name" value="GT4_PimA-like"/>
    <property type="match status" value="1"/>
</dbReference>
<dbReference type="Gene3D" id="3.40.50.2000">
    <property type="entry name" value="Glycogen Phosphorylase B"/>
    <property type="match status" value="3"/>
</dbReference>
<evidence type="ECO:0000259" key="8">
    <source>
        <dbReference type="Pfam" id="PF13439"/>
    </source>
</evidence>
<dbReference type="RefSeq" id="WP_014435679.1">
    <property type="nucleotide sequence ID" value="NC_017080.1"/>
</dbReference>
<dbReference type="PANTHER" id="PTHR45947:SF3">
    <property type="entry name" value="SULFOQUINOVOSYL TRANSFERASE SQD2"/>
    <property type="match status" value="1"/>
</dbReference>
<dbReference type="Pfam" id="PF08323">
    <property type="entry name" value="Glyco_transf_5"/>
    <property type="match status" value="1"/>
</dbReference>
<feature type="domain" description="Starch synthase catalytic" evidence="7">
    <location>
        <begin position="2"/>
        <end position="44"/>
    </location>
</feature>
<dbReference type="SUPFAM" id="SSF53756">
    <property type="entry name" value="UDP-Glycosyltransferase/glycogen phosphorylase"/>
    <property type="match status" value="2"/>
</dbReference>
<proteinExistence type="predicted"/>
<dbReference type="Proteomes" id="UP000007881">
    <property type="component" value="Chromosome"/>
</dbReference>
<dbReference type="InterPro" id="IPR050194">
    <property type="entry name" value="Glycosyltransferase_grp1"/>
</dbReference>
<dbReference type="eggNOG" id="COG0438">
    <property type="taxonomic scope" value="Bacteria"/>
</dbReference>
<dbReference type="PROSITE" id="PS51257">
    <property type="entry name" value="PROKAR_LIPOPROTEIN"/>
    <property type="match status" value="1"/>
</dbReference>
<evidence type="ECO:0000259" key="6">
    <source>
        <dbReference type="Pfam" id="PF00534"/>
    </source>
</evidence>
<dbReference type="Pfam" id="PF13439">
    <property type="entry name" value="Glyco_transf_4"/>
    <property type="match status" value="1"/>
</dbReference>
<dbReference type="InterPro" id="IPR001296">
    <property type="entry name" value="Glyco_trans_1"/>
</dbReference>
<dbReference type="GO" id="GO:0009011">
    <property type="term" value="F:alpha-1,4-glucan glucosyltransferase (ADP-glucose donor) activity"/>
    <property type="evidence" value="ECO:0007669"/>
    <property type="project" value="UniProtKB-EC"/>
</dbReference>
<feature type="domain" description="Glycosyltransferase subfamily 4-like N-terminal" evidence="8">
    <location>
        <begin position="203"/>
        <end position="321"/>
    </location>
</feature>
<dbReference type="HOGENOM" id="CLU_519574_0_0_0"/>
<evidence type="ECO:0000313" key="9">
    <source>
        <dbReference type="EMBL" id="BAM02459.1"/>
    </source>
</evidence>
<comment type="catalytic activity">
    <reaction evidence="1">
        <text>[(1-&gt;4)-alpha-D-glucosyl](n) + ADP-alpha-D-glucose = [(1-&gt;4)-alpha-D-glucosyl](n+1) + ADP + H(+)</text>
        <dbReference type="Rhea" id="RHEA:18189"/>
        <dbReference type="Rhea" id="RHEA-COMP:9584"/>
        <dbReference type="Rhea" id="RHEA-COMP:9587"/>
        <dbReference type="ChEBI" id="CHEBI:15378"/>
        <dbReference type="ChEBI" id="CHEBI:15444"/>
        <dbReference type="ChEBI" id="CHEBI:57498"/>
        <dbReference type="ChEBI" id="CHEBI:456216"/>
        <dbReference type="EC" id="2.4.1.21"/>
    </reaction>
</comment>
<evidence type="ECO:0000256" key="5">
    <source>
        <dbReference type="SAM" id="MobiDB-lite"/>
    </source>
</evidence>
<keyword evidence="4 9" id="KW-0808">Transferase</keyword>
<dbReference type="STRING" id="1142394.PSMK_03000"/>
<organism evidence="9 10">
    <name type="scientific">Phycisphaera mikurensis (strain NBRC 102666 / KCTC 22515 / FYK2301M01)</name>
    <dbReference type="NCBI Taxonomy" id="1142394"/>
    <lineage>
        <taxon>Bacteria</taxon>
        <taxon>Pseudomonadati</taxon>
        <taxon>Planctomycetota</taxon>
        <taxon>Phycisphaerae</taxon>
        <taxon>Phycisphaerales</taxon>
        <taxon>Phycisphaeraceae</taxon>
        <taxon>Phycisphaera</taxon>
    </lineage>
</organism>
<evidence type="ECO:0000256" key="1">
    <source>
        <dbReference type="ARBA" id="ARBA00001478"/>
    </source>
</evidence>
<dbReference type="EC" id="2.4.1.21" evidence="2"/>
<evidence type="ECO:0000256" key="2">
    <source>
        <dbReference type="ARBA" id="ARBA00012588"/>
    </source>
</evidence>
<evidence type="ECO:0000256" key="3">
    <source>
        <dbReference type="ARBA" id="ARBA00022676"/>
    </source>
</evidence>
<reference evidence="9 10" key="1">
    <citation type="submission" date="2012-02" db="EMBL/GenBank/DDBJ databases">
        <title>Complete genome sequence of Phycisphaera mikurensis NBRC 102666.</title>
        <authorList>
            <person name="Ankai A."/>
            <person name="Hosoyama A."/>
            <person name="Terui Y."/>
            <person name="Sekine M."/>
            <person name="Fukai R."/>
            <person name="Kato Y."/>
            <person name="Nakamura S."/>
            <person name="Yamada-Narita S."/>
            <person name="Kawakoshi A."/>
            <person name="Fukunaga Y."/>
            <person name="Yamazaki S."/>
            <person name="Fujita N."/>
        </authorList>
    </citation>
    <scope>NUCLEOTIDE SEQUENCE [LARGE SCALE GENOMIC DNA]</scope>
    <source>
        <strain evidence="10">NBRC 102666 / KCTC 22515 / FYK2301M01</strain>
    </source>
</reference>
<evidence type="ECO:0000313" key="10">
    <source>
        <dbReference type="Proteomes" id="UP000007881"/>
    </source>
</evidence>